<sequence>MSLFAQPTFGANTVAVAHHQQANHQFGINRWAPDWAIKIGEIMAQIAEVEASINAAQEVIGWDVIFNVERVKQPLLPTR</sequence>
<protein>
    <submittedName>
        <fullName evidence="1">Uncharacterized protein</fullName>
    </submittedName>
</protein>
<dbReference type="Proteomes" id="UP000273536">
    <property type="component" value="Unassembled WGS sequence"/>
</dbReference>
<accession>A0A0P9R2W3</accession>
<gene>
    <name evidence="1" type="ORF">ALQ42_02788</name>
</gene>
<comment type="caution">
    <text evidence="1">The sequence shown here is derived from an EMBL/GenBank/DDBJ whole genome shotgun (WGS) entry which is preliminary data.</text>
</comment>
<dbReference type="AlphaFoldDB" id="A0A0P9R2W3"/>
<evidence type="ECO:0000313" key="1">
    <source>
        <dbReference type="EMBL" id="RMO28672.1"/>
    </source>
</evidence>
<organism evidence="1 2">
    <name type="scientific">Pseudomonas savastanoi pv. glycinea</name>
    <name type="common">Pseudomonas syringae pv. glycinea</name>
    <dbReference type="NCBI Taxonomy" id="318"/>
    <lineage>
        <taxon>Bacteria</taxon>
        <taxon>Pseudomonadati</taxon>
        <taxon>Pseudomonadota</taxon>
        <taxon>Gammaproteobacteria</taxon>
        <taxon>Pseudomonadales</taxon>
        <taxon>Pseudomonadaceae</taxon>
        <taxon>Pseudomonas</taxon>
    </lineage>
</organism>
<dbReference type="EMBL" id="RBPS01000396">
    <property type="protein sequence ID" value="RMO28672.1"/>
    <property type="molecule type" value="Genomic_DNA"/>
</dbReference>
<name>A0A0P9R2W3_PSESG</name>
<proteinExistence type="predicted"/>
<evidence type="ECO:0000313" key="2">
    <source>
        <dbReference type="Proteomes" id="UP000273536"/>
    </source>
</evidence>
<reference evidence="1 2" key="1">
    <citation type="submission" date="2018-08" db="EMBL/GenBank/DDBJ databases">
        <title>Recombination of ecologically and evolutionarily significant loci maintains genetic cohesion in the Pseudomonas syringae species complex.</title>
        <authorList>
            <person name="Dillon M."/>
            <person name="Thakur S."/>
            <person name="Almeida R.N.D."/>
            <person name="Weir B.S."/>
            <person name="Guttman D.S."/>
        </authorList>
    </citation>
    <scope>NUCLEOTIDE SEQUENCE [LARGE SCALE GENOMIC DNA]</scope>
    <source>
        <strain evidence="1 2">ICMP 6372</strain>
    </source>
</reference>